<dbReference type="RefSeq" id="WP_354445263.1">
    <property type="nucleotide sequence ID" value="NZ_JBEPSH010000006.1"/>
</dbReference>
<dbReference type="CDD" id="cd07012">
    <property type="entry name" value="PBP2_Bug_TTT"/>
    <property type="match status" value="1"/>
</dbReference>
<feature type="chain" id="PRO_5046003836" evidence="2">
    <location>
        <begin position="24"/>
        <end position="325"/>
    </location>
</feature>
<comment type="similarity">
    <text evidence="1">Belongs to the UPF0065 (bug) family.</text>
</comment>
<gene>
    <name evidence="3" type="ORF">ABIE13_003332</name>
</gene>
<evidence type="ECO:0000256" key="1">
    <source>
        <dbReference type="ARBA" id="ARBA00006987"/>
    </source>
</evidence>
<dbReference type="Gene3D" id="3.40.190.150">
    <property type="entry name" value="Bordetella uptake gene, domain 1"/>
    <property type="match status" value="1"/>
</dbReference>
<name>A0ABV2QB00_9BURK</name>
<dbReference type="Gene3D" id="3.40.190.10">
    <property type="entry name" value="Periplasmic binding protein-like II"/>
    <property type="match status" value="1"/>
</dbReference>
<keyword evidence="4" id="KW-1185">Reference proteome</keyword>
<dbReference type="PANTHER" id="PTHR42928">
    <property type="entry name" value="TRICARBOXYLATE-BINDING PROTEIN"/>
    <property type="match status" value="1"/>
</dbReference>
<keyword evidence="2" id="KW-0732">Signal</keyword>
<dbReference type="PANTHER" id="PTHR42928:SF5">
    <property type="entry name" value="BLR1237 PROTEIN"/>
    <property type="match status" value="1"/>
</dbReference>
<feature type="signal peptide" evidence="2">
    <location>
        <begin position="1"/>
        <end position="23"/>
    </location>
</feature>
<dbReference type="SUPFAM" id="SSF53850">
    <property type="entry name" value="Periplasmic binding protein-like II"/>
    <property type="match status" value="1"/>
</dbReference>
<organism evidence="3 4">
    <name type="scientific">Ottowia thiooxydans</name>
    <dbReference type="NCBI Taxonomy" id="219182"/>
    <lineage>
        <taxon>Bacteria</taxon>
        <taxon>Pseudomonadati</taxon>
        <taxon>Pseudomonadota</taxon>
        <taxon>Betaproteobacteria</taxon>
        <taxon>Burkholderiales</taxon>
        <taxon>Comamonadaceae</taxon>
        <taxon>Ottowia</taxon>
    </lineage>
</organism>
<evidence type="ECO:0000313" key="4">
    <source>
        <dbReference type="Proteomes" id="UP001549320"/>
    </source>
</evidence>
<dbReference type="InterPro" id="IPR042100">
    <property type="entry name" value="Bug_dom1"/>
</dbReference>
<dbReference type="Pfam" id="PF03401">
    <property type="entry name" value="TctC"/>
    <property type="match status" value="1"/>
</dbReference>
<dbReference type="EMBL" id="JBEPSH010000006">
    <property type="protein sequence ID" value="MET4578216.1"/>
    <property type="molecule type" value="Genomic_DNA"/>
</dbReference>
<sequence>MKTLARLCASLLAAACVSSPALANTWPNKPVKLIVAQPAGSSPDTTARQIALKLSDVWGEQMVVENKAGANGNIGMQAVATAPADGYTVGLGVPSNMTINPFLYKMPFNPLQDLVPVAQIGSVPFALVVNPKLPVHNVKELVAYAKSLKGEMNYSSAGIGNIGHLAAELLADRGGFSMHHIPNKGDAPALQDVMAGQTQVMFVGIPAVAGHARSGRLRLIAVGGTQRLPAFPDVPTIQEAGAAFNDVVIQGWNGIVAPVGTPREVINKMAQDVAKVLDSKEVRDQITTSTGLVVKVSTPDEFNTFIRAEFTKWGKLISALNIKVQ</sequence>
<reference evidence="3 4" key="1">
    <citation type="submission" date="2024-06" db="EMBL/GenBank/DDBJ databases">
        <title>Sorghum-associated microbial communities from plants grown in Nebraska, USA.</title>
        <authorList>
            <person name="Schachtman D."/>
        </authorList>
    </citation>
    <scope>NUCLEOTIDE SEQUENCE [LARGE SCALE GENOMIC DNA]</scope>
    <source>
        <strain evidence="3 4">2709</strain>
    </source>
</reference>
<evidence type="ECO:0000313" key="3">
    <source>
        <dbReference type="EMBL" id="MET4578216.1"/>
    </source>
</evidence>
<evidence type="ECO:0000256" key="2">
    <source>
        <dbReference type="SAM" id="SignalP"/>
    </source>
</evidence>
<accession>A0ABV2QB00</accession>
<dbReference type="Proteomes" id="UP001549320">
    <property type="component" value="Unassembled WGS sequence"/>
</dbReference>
<dbReference type="InterPro" id="IPR005064">
    <property type="entry name" value="BUG"/>
</dbReference>
<comment type="caution">
    <text evidence="3">The sequence shown here is derived from an EMBL/GenBank/DDBJ whole genome shotgun (WGS) entry which is preliminary data.</text>
</comment>
<keyword evidence="3" id="KW-0675">Receptor</keyword>
<proteinExistence type="inferred from homology"/>
<protein>
    <submittedName>
        <fullName evidence="3">Tripartite-type tricarboxylate transporter receptor subunit TctC</fullName>
    </submittedName>
</protein>
<dbReference type="PIRSF" id="PIRSF017082">
    <property type="entry name" value="YflP"/>
    <property type="match status" value="1"/>
</dbReference>